<dbReference type="InterPro" id="IPR017972">
    <property type="entry name" value="Cyt_P450_CS"/>
</dbReference>
<dbReference type="GO" id="GO:0020037">
    <property type="term" value="F:heme binding"/>
    <property type="evidence" value="ECO:0007669"/>
    <property type="project" value="InterPro"/>
</dbReference>
<dbReference type="GO" id="GO:0004497">
    <property type="term" value="F:monooxygenase activity"/>
    <property type="evidence" value="ECO:0007669"/>
    <property type="project" value="InterPro"/>
</dbReference>
<dbReference type="AlphaFoldDB" id="A0A6J6G172"/>
<dbReference type="InterPro" id="IPR002397">
    <property type="entry name" value="Cyt_P450_B"/>
</dbReference>
<dbReference type="Gene3D" id="1.10.630.10">
    <property type="entry name" value="Cytochrome P450"/>
    <property type="match status" value="1"/>
</dbReference>
<proteinExistence type="inferred from homology"/>
<dbReference type="InterPro" id="IPR036396">
    <property type="entry name" value="Cyt_P450_sf"/>
</dbReference>
<gene>
    <name evidence="2" type="ORF">UFOPK1773_01036</name>
</gene>
<evidence type="ECO:0000256" key="1">
    <source>
        <dbReference type="ARBA" id="ARBA00010617"/>
    </source>
</evidence>
<reference evidence="2" key="1">
    <citation type="submission" date="2020-05" db="EMBL/GenBank/DDBJ databases">
        <authorList>
            <person name="Chiriac C."/>
            <person name="Salcher M."/>
            <person name="Ghai R."/>
            <person name="Kavagutti S V."/>
        </authorList>
    </citation>
    <scope>NUCLEOTIDE SEQUENCE</scope>
</reference>
<dbReference type="PROSITE" id="PS00086">
    <property type="entry name" value="CYTOCHROME_P450"/>
    <property type="match status" value="1"/>
</dbReference>
<dbReference type="PANTHER" id="PTHR46696:SF3">
    <property type="entry name" value="PULCHERRIMINIC ACID SYNTHASE"/>
    <property type="match status" value="1"/>
</dbReference>
<organism evidence="2">
    <name type="scientific">freshwater metagenome</name>
    <dbReference type="NCBI Taxonomy" id="449393"/>
    <lineage>
        <taxon>unclassified sequences</taxon>
        <taxon>metagenomes</taxon>
        <taxon>ecological metagenomes</taxon>
    </lineage>
</organism>
<dbReference type="GO" id="GO:0016705">
    <property type="term" value="F:oxidoreductase activity, acting on paired donors, with incorporation or reduction of molecular oxygen"/>
    <property type="evidence" value="ECO:0007669"/>
    <property type="project" value="InterPro"/>
</dbReference>
<dbReference type="EMBL" id="CAEZUA010000079">
    <property type="protein sequence ID" value="CAB4594751.1"/>
    <property type="molecule type" value="Genomic_DNA"/>
</dbReference>
<dbReference type="Pfam" id="PF00067">
    <property type="entry name" value="p450"/>
    <property type="match status" value="1"/>
</dbReference>
<name>A0A6J6G172_9ZZZZ</name>
<sequence>MAIQSEDLHEEKFFIDPFPVWEQLRKESPLFYDAVDNRWLLTRYDDVTEVFRNHEVYSARPYERIFTDVIGPTMVQMDGKDHDIRRSIVAPVMVGKKLEHDYQPMINDVVVELLAVLPQSGQVDAIKAITSPLPLKIIARMLGMESSYDEYLHEVANLVINALAGVEPAKSLGKAKHEEFAGRIDDLISQRIVSPSDDLITEITQSRTKEGEGLSRTEIASFISLLMVAGGETSDRAIANFWYVLLKNPHVLEAIRKDRSLIEPAISEFMRRDGVVVYEDRELNEDVEWYGTRIAKGEIVRVAMMSANNDESVFKNPRTFDLYRTDLNLGFEKRPGGRKDGVAHHVGFGLGKHFCIGYHLARAEMTTATNYLLDRYENIAISKEHEPTLTVQWFHRFLDKLVLDVS</sequence>
<dbReference type="InterPro" id="IPR001128">
    <property type="entry name" value="Cyt_P450"/>
</dbReference>
<protein>
    <submittedName>
        <fullName evidence="2">Unannotated protein</fullName>
    </submittedName>
</protein>
<accession>A0A6J6G172</accession>
<comment type="similarity">
    <text evidence="1">Belongs to the cytochrome P450 family.</text>
</comment>
<dbReference type="PRINTS" id="PR00359">
    <property type="entry name" value="BP450"/>
</dbReference>
<dbReference type="GO" id="GO:0005506">
    <property type="term" value="F:iron ion binding"/>
    <property type="evidence" value="ECO:0007669"/>
    <property type="project" value="InterPro"/>
</dbReference>
<evidence type="ECO:0000313" key="2">
    <source>
        <dbReference type="EMBL" id="CAB4594751.1"/>
    </source>
</evidence>
<dbReference type="SUPFAM" id="SSF48264">
    <property type="entry name" value="Cytochrome P450"/>
    <property type="match status" value="1"/>
</dbReference>
<dbReference type="PANTHER" id="PTHR46696">
    <property type="entry name" value="P450, PUTATIVE (EUROFUNG)-RELATED"/>
    <property type="match status" value="1"/>
</dbReference>